<feature type="non-terminal residue" evidence="1">
    <location>
        <position position="1"/>
    </location>
</feature>
<sequence length="64" mass="6925">ELKKGTQQISIEGLVNIRVANNRARCKDKLPVSKVVVDPDNVLVAANPYPIKTATGRTAIPMPD</sequence>
<reference evidence="1" key="1">
    <citation type="submission" date="2023-10" db="EMBL/GenBank/DDBJ databases">
        <authorList>
            <person name="Chen Y."/>
            <person name="Shah S."/>
            <person name="Dougan E. K."/>
            <person name="Thang M."/>
            <person name="Chan C."/>
        </authorList>
    </citation>
    <scope>NUCLEOTIDE SEQUENCE [LARGE SCALE GENOMIC DNA]</scope>
</reference>
<accession>A0ABN9SFR2</accession>
<proteinExistence type="predicted"/>
<dbReference type="EMBL" id="CAUYUJ010011078">
    <property type="protein sequence ID" value="CAK0830921.1"/>
    <property type="molecule type" value="Genomic_DNA"/>
</dbReference>
<keyword evidence="2" id="KW-1185">Reference proteome</keyword>
<protein>
    <recommendedName>
        <fullName evidence="3">DNA-directed RNA polymerase</fullName>
    </recommendedName>
</protein>
<name>A0ABN9SFR2_9DINO</name>
<evidence type="ECO:0008006" key="3">
    <source>
        <dbReference type="Google" id="ProtNLM"/>
    </source>
</evidence>
<feature type="non-terminal residue" evidence="1">
    <location>
        <position position="64"/>
    </location>
</feature>
<gene>
    <name evidence="1" type="ORF">PCOR1329_LOCUS29402</name>
</gene>
<dbReference type="Proteomes" id="UP001189429">
    <property type="component" value="Unassembled WGS sequence"/>
</dbReference>
<organism evidence="1 2">
    <name type="scientific">Prorocentrum cordatum</name>
    <dbReference type="NCBI Taxonomy" id="2364126"/>
    <lineage>
        <taxon>Eukaryota</taxon>
        <taxon>Sar</taxon>
        <taxon>Alveolata</taxon>
        <taxon>Dinophyceae</taxon>
        <taxon>Prorocentrales</taxon>
        <taxon>Prorocentraceae</taxon>
        <taxon>Prorocentrum</taxon>
    </lineage>
</organism>
<comment type="caution">
    <text evidence="1">The sequence shown here is derived from an EMBL/GenBank/DDBJ whole genome shotgun (WGS) entry which is preliminary data.</text>
</comment>
<evidence type="ECO:0000313" key="2">
    <source>
        <dbReference type="Proteomes" id="UP001189429"/>
    </source>
</evidence>
<evidence type="ECO:0000313" key="1">
    <source>
        <dbReference type="EMBL" id="CAK0830921.1"/>
    </source>
</evidence>